<gene>
    <name evidence="3" type="ORF">CQ022_18585</name>
    <name evidence="4" type="ORF">CQ033_17480</name>
</gene>
<keyword evidence="1" id="KW-0732">Signal</keyword>
<dbReference type="Pfam" id="PF18962">
    <property type="entry name" value="Por_Secre_tail"/>
    <property type="match status" value="1"/>
</dbReference>
<reference evidence="5 6" key="1">
    <citation type="submission" date="2017-09" db="EMBL/GenBank/DDBJ databases">
        <title>Genomic, metabolic, and phenotypic characteristics of bacterial isolates from the natural microbiome of the model nematode Caenorhabditis elegans.</title>
        <authorList>
            <person name="Zimmermann J."/>
            <person name="Obeng N."/>
            <person name="Yang W."/>
            <person name="Obeng O."/>
            <person name="Kissoyan K."/>
            <person name="Pees B."/>
            <person name="Dirksen P."/>
            <person name="Hoppner M."/>
            <person name="Franke A."/>
            <person name="Rosenstiel P."/>
            <person name="Leippe M."/>
            <person name="Dierking K."/>
            <person name="Kaleta C."/>
            <person name="Schulenburg H."/>
        </authorList>
    </citation>
    <scope>NUCLEOTIDE SEQUENCE [LARGE SCALE GENOMIC DNA]</scope>
    <source>
        <strain evidence="3 6">MYb25</strain>
        <strain evidence="4 5">MYb44</strain>
    </source>
</reference>
<evidence type="ECO:0000313" key="3">
    <source>
        <dbReference type="EMBL" id="PRB81687.1"/>
    </source>
</evidence>
<accession>A0A2S9CME6</accession>
<name>A0A2S9CME6_CHRCI</name>
<comment type="caution">
    <text evidence="3">The sequence shown here is derived from an EMBL/GenBank/DDBJ whole genome shotgun (WGS) entry which is preliminary data.</text>
</comment>
<dbReference type="Proteomes" id="UP000238534">
    <property type="component" value="Unassembled WGS sequence"/>
</dbReference>
<evidence type="ECO:0000313" key="4">
    <source>
        <dbReference type="EMBL" id="PRB88342.1"/>
    </source>
</evidence>
<dbReference type="InterPro" id="IPR026444">
    <property type="entry name" value="Secre_tail"/>
</dbReference>
<dbReference type="RefSeq" id="WP_105683808.1">
    <property type="nucleotide sequence ID" value="NZ_JBBGZD010000004.1"/>
</dbReference>
<organism evidence="3 6">
    <name type="scientific">Chryseobacterium culicis</name>
    <dbReference type="NCBI Taxonomy" id="680127"/>
    <lineage>
        <taxon>Bacteria</taxon>
        <taxon>Pseudomonadati</taxon>
        <taxon>Bacteroidota</taxon>
        <taxon>Flavobacteriia</taxon>
        <taxon>Flavobacteriales</taxon>
        <taxon>Weeksellaceae</taxon>
        <taxon>Chryseobacterium group</taxon>
        <taxon>Chryseobacterium</taxon>
    </lineage>
</organism>
<protein>
    <recommendedName>
        <fullName evidence="2">Secretion system C-terminal sorting domain-containing protein</fullName>
    </recommendedName>
</protein>
<dbReference type="AlphaFoldDB" id="A0A2S9CME6"/>
<dbReference type="EMBL" id="PCPH01000005">
    <property type="protein sequence ID" value="PRB88342.1"/>
    <property type="molecule type" value="Genomic_DNA"/>
</dbReference>
<evidence type="ECO:0000313" key="5">
    <source>
        <dbReference type="Proteomes" id="UP000238325"/>
    </source>
</evidence>
<dbReference type="NCBIfam" id="TIGR04183">
    <property type="entry name" value="Por_Secre_tail"/>
    <property type="match status" value="1"/>
</dbReference>
<dbReference type="Proteomes" id="UP000238325">
    <property type="component" value="Unassembled WGS sequence"/>
</dbReference>
<evidence type="ECO:0000313" key="6">
    <source>
        <dbReference type="Proteomes" id="UP000238534"/>
    </source>
</evidence>
<keyword evidence="5" id="KW-1185">Reference proteome</keyword>
<evidence type="ECO:0000256" key="1">
    <source>
        <dbReference type="ARBA" id="ARBA00022729"/>
    </source>
</evidence>
<dbReference type="EMBL" id="PCPP01000004">
    <property type="protein sequence ID" value="PRB81687.1"/>
    <property type="molecule type" value="Genomic_DNA"/>
</dbReference>
<evidence type="ECO:0000259" key="2">
    <source>
        <dbReference type="Pfam" id="PF18962"/>
    </source>
</evidence>
<feature type="domain" description="Secretion system C-terminal sorting" evidence="2">
    <location>
        <begin position="505"/>
        <end position="570"/>
    </location>
</feature>
<proteinExistence type="predicted"/>
<sequence>MKRFYIVFILVIPLFLFSQKENDNWYFGNKAAVNFSASAAVGLNNSEMEASEACGTISDSSGKLLFYMNGQTVWNREHQIMSNGTLAPSNNNSAQQLAIVKNPADSNQYYVFITGENAFGQFAINYSIVDMTLGGIGADGAPLGDVVKDKKNISVLNPSGNELFSEAVTVVAHSNKEDFWVLIPNGSDIYAYKIDSNGFSNGQPIVSNLNLPLNLGSGRYYSIKASPKINNPMYSNLVGISFWGDFNAGNVPDTYFFNQVYSFNASTGLITNDFFLHVKGLKAYLPEFNRDASVLFLGYGHIYAVDLVNSTSSNVQYMEIFHDPSSITSSSATGIQRNIYGDVYISRQSKSFLGKVINPDVYSSFMSVDMNAVSLLKASANYGLPQIVPIHDKSGFEGYYPCVGNLTLFSEPNVSFYYKIAETITTKDKYILQGKHNITMQAGESINLLSGTFIDNDASYYGFIAPCSKEEDKLSRSAYRKPSPVKMFLELDKKERVETNSDIKVYPNPVSDFLTITAAAKINNVEVYDISGKRIEVSLKDNKVDVRNLSGGVYLIIIETKNGKMTKQFIKK</sequence>
<dbReference type="OrthoDB" id="9765926at2"/>